<evidence type="ECO:0000313" key="1">
    <source>
        <dbReference type="EMBL" id="RYR73143.1"/>
    </source>
</evidence>
<accession>A0A445ECT2</accession>
<dbReference type="PANTHER" id="PTHR47035:SF4">
    <property type="entry name" value="OS02G0676500 PROTEIN"/>
    <property type="match status" value="1"/>
</dbReference>
<protein>
    <submittedName>
        <fullName evidence="1">Uncharacterized protein</fullName>
    </submittedName>
</protein>
<dbReference type="STRING" id="3818.A0A445ECT2"/>
<proteinExistence type="predicted"/>
<organism evidence="1 2">
    <name type="scientific">Arachis hypogaea</name>
    <name type="common">Peanut</name>
    <dbReference type="NCBI Taxonomy" id="3818"/>
    <lineage>
        <taxon>Eukaryota</taxon>
        <taxon>Viridiplantae</taxon>
        <taxon>Streptophyta</taxon>
        <taxon>Embryophyta</taxon>
        <taxon>Tracheophyta</taxon>
        <taxon>Spermatophyta</taxon>
        <taxon>Magnoliopsida</taxon>
        <taxon>eudicotyledons</taxon>
        <taxon>Gunneridae</taxon>
        <taxon>Pentapetalae</taxon>
        <taxon>rosids</taxon>
        <taxon>fabids</taxon>
        <taxon>Fabales</taxon>
        <taxon>Fabaceae</taxon>
        <taxon>Papilionoideae</taxon>
        <taxon>50 kb inversion clade</taxon>
        <taxon>dalbergioids sensu lato</taxon>
        <taxon>Dalbergieae</taxon>
        <taxon>Pterocarpus clade</taxon>
        <taxon>Arachis</taxon>
    </lineage>
</organism>
<sequence length="97" mass="11120">MSATCIVFMCTKINCGRIRGSVESRIMYEIESRIDIEQPEHRANDLEPEPVMLDAIPILKSNQEAFSAIEDSQLQRKKSVTHHAEMRSHIYLSCIDI</sequence>
<dbReference type="Proteomes" id="UP000289738">
    <property type="component" value="Chromosome A02"/>
</dbReference>
<name>A0A445ECT2_ARAHY</name>
<dbReference type="AlphaFoldDB" id="A0A445ECT2"/>
<keyword evidence="2" id="KW-1185">Reference proteome</keyword>
<reference evidence="1 2" key="1">
    <citation type="submission" date="2019-01" db="EMBL/GenBank/DDBJ databases">
        <title>Sequencing of cultivated peanut Arachis hypogaea provides insights into genome evolution and oil improvement.</title>
        <authorList>
            <person name="Chen X."/>
        </authorList>
    </citation>
    <scope>NUCLEOTIDE SEQUENCE [LARGE SCALE GENOMIC DNA]</scope>
    <source>
        <strain evidence="2">cv. Fuhuasheng</strain>
        <tissue evidence="1">Leaves</tissue>
    </source>
</reference>
<dbReference type="InterPro" id="IPR053070">
    <property type="entry name" value="RING-type_E3_ubiquitin-ligase"/>
</dbReference>
<dbReference type="EMBL" id="SDMP01000002">
    <property type="protein sequence ID" value="RYR73143.1"/>
    <property type="molecule type" value="Genomic_DNA"/>
</dbReference>
<gene>
    <name evidence="1" type="ORF">Ahy_A02g007474</name>
</gene>
<dbReference type="PANTHER" id="PTHR47035">
    <property type="entry name" value="OS11G0150450 PROTEIN"/>
    <property type="match status" value="1"/>
</dbReference>
<evidence type="ECO:0000313" key="2">
    <source>
        <dbReference type="Proteomes" id="UP000289738"/>
    </source>
</evidence>
<comment type="caution">
    <text evidence="1">The sequence shown here is derived from an EMBL/GenBank/DDBJ whole genome shotgun (WGS) entry which is preliminary data.</text>
</comment>